<keyword evidence="6" id="KW-0802">TPR repeat</keyword>
<evidence type="ECO:0000313" key="9">
    <source>
        <dbReference type="Proteomes" id="UP001642540"/>
    </source>
</evidence>
<dbReference type="Gene3D" id="6.10.140.2220">
    <property type="match status" value="1"/>
</dbReference>
<dbReference type="PROSITE" id="PS50005">
    <property type="entry name" value="TPR"/>
    <property type="match status" value="1"/>
</dbReference>
<dbReference type="SUPFAM" id="SSF144232">
    <property type="entry name" value="HIT/MYND zinc finger-like"/>
    <property type="match status" value="1"/>
</dbReference>
<comment type="caution">
    <text evidence="8">The sequence shown here is derived from an EMBL/GenBank/DDBJ whole genome shotgun (WGS) entry which is preliminary data.</text>
</comment>
<evidence type="ECO:0000259" key="7">
    <source>
        <dbReference type="PROSITE" id="PS50865"/>
    </source>
</evidence>
<gene>
    <name evidence="8" type="ORF">ODALV1_LOCUS20766</name>
</gene>
<dbReference type="Proteomes" id="UP001642540">
    <property type="component" value="Unassembled WGS sequence"/>
</dbReference>
<dbReference type="InterPro" id="IPR002893">
    <property type="entry name" value="Znf_MYND"/>
</dbReference>
<dbReference type="SMART" id="SM00028">
    <property type="entry name" value="TPR"/>
    <property type="match status" value="3"/>
</dbReference>
<dbReference type="InterPro" id="IPR006597">
    <property type="entry name" value="Sel1-like"/>
</dbReference>
<evidence type="ECO:0000256" key="2">
    <source>
        <dbReference type="ARBA" id="ARBA00022771"/>
    </source>
</evidence>
<dbReference type="InterPro" id="IPR050767">
    <property type="entry name" value="Sel1_AlgK"/>
</dbReference>
<feature type="repeat" description="TPR" evidence="6">
    <location>
        <begin position="252"/>
        <end position="285"/>
    </location>
</feature>
<organism evidence="8 9">
    <name type="scientific">Orchesella dallaii</name>
    <dbReference type="NCBI Taxonomy" id="48710"/>
    <lineage>
        <taxon>Eukaryota</taxon>
        <taxon>Metazoa</taxon>
        <taxon>Ecdysozoa</taxon>
        <taxon>Arthropoda</taxon>
        <taxon>Hexapoda</taxon>
        <taxon>Collembola</taxon>
        <taxon>Entomobryomorpha</taxon>
        <taxon>Entomobryoidea</taxon>
        <taxon>Orchesellidae</taxon>
        <taxon>Orchesellinae</taxon>
        <taxon>Orchesella</taxon>
    </lineage>
</organism>
<evidence type="ECO:0000256" key="4">
    <source>
        <dbReference type="ARBA" id="ARBA00038101"/>
    </source>
</evidence>
<dbReference type="EMBL" id="CAXLJM020000068">
    <property type="protein sequence ID" value="CAL8124791.1"/>
    <property type="molecule type" value="Genomic_DNA"/>
</dbReference>
<dbReference type="SUPFAM" id="SSF81901">
    <property type="entry name" value="HCP-like"/>
    <property type="match status" value="1"/>
</dbReference>
<proteinExistence type="inferred from homology"/>
<dbReference type="Pfam" id="PF00515">
    <property type="entry name" value="TPR_1"/>
    <property type="match status" value="1"/>
</dbReference>
<dbReference type="SMART" id="SM00671">
    <property type="entry name" value="SEL1"/>
    <property type="match status" value="4"/>
</dbReference>
<sequence>MALFSPEQYFYKVDNMLLSSCQLIRKLFQARWKELTGNEWEHTEEQGKLFIEGIGKPIYKKAQKLQKGMLSKGCLDEWDLPTISMVLQNFGNSEEYAAENETVRKLIKIRNDLAHHSSKQLSEDEYTKKVDSFRENLRALQVNDEVIEKMIEKAGITSSVEALEATKILYEKGDEHMSNEEFTKALEYFNEATTTPSLLPVHQGVAHEKRAECYLKLAHLSKENQHQDESNNYCDQAMNDAKEAFELNDNSWKAHYLLAQCYRWQKDFDLALQHYSKALALSPVQKQVKQETDSCKALAGFCNTKQEYTSMELTERLSYFAIESGRHETEEYLISEKERLQDVDINGKEDVFRGKQYAMGWSTSITQNDEEAARYFAKADKVGNPEGTYHLGLRYANGKGIPQDLPKSFMLFLKAAKMSPDFPGSNTTTAGKNVGVASTQYCIALMYENGIKPVVEHDLPEAAMWYLKAIENGIGNGATNLAKMYEKGYGVPKNEKQAEIYWKRGVELKDPNAAEALVGYYIKHIEPELARKAFENGKTLGSGGLKGITDEEIDSVIEKCGGLKREKLESEVVAYENANKFDAKEMTFLERLQRYEFTEDQKYQGIIKELQGILSKECWGGEISSMEEGTLEQLARVAYQGSQAAEEVLRALKTNVELTILLEKEISEEEMIHALNLIYECLTLQLDTSTGLWFTDEDDKTKLKRLVGQLFERFEGKKSDNDMKSRFCYAFFNQKVHGKKKSQDTYMFDLLKQGIGRYPDNVYFYHSLSYLYSLVEDQKSAIVYVEKGLQKFPDNADLLYYQANQRLQMLPDLDVNDLKNFESFSSGFAAFKPVADDITEVIKVFKKFVKQASYHHRRLPEVYYSLAYLQLLELKSLCPVEPGSSLDERKLSMLRKLEFYNNLGNEAEEKMLPCYLPCVESKYKKYVKKVVENPEIFKEKSKPPVKPQQVNNTGILERKQYLSNSSRQKSILQHRQRLSLLRSMTSPDHDVVLGLSRNPKLTQKHPKRMGPVKSITLKDVNITSDQIFEDKMIDLTIIEEPVFESNFVHILAEDENGEVIRLDIYNFKSTKVNEGKLDFGRRIAILNPYIVVESQDGILKQIRNDEPKCIIYLGKVQTHTCRFCGEDKTSVKCSICRKALYCSTECRALDRKLSGHDLVCFV</sequence>
<evidence type="ECO:0000313" key="8">
    <source>
        <dbReference type="EMBL" id="CAL8124791.1"/>
    </source>
</evidence>
<protein>
    <recommendedName>
        <fullName evidence="7">MYND-type domain-containing protein</fullName>
    </recommendedName>
</protein>
<evidence type="ECO:0000256" key="5">
    <source>
        <dbReference type="PROSITE-ProRule" id="PRU00134"/>
    </source>
</evidence>
<keyword evidence="3" id="KW-0862">Zinc</keyword>
<comment type="similarity">
    <text evidence="4">Belongs to the sel-1 family.</text>
</comment>
<accession>A0ABP1RCY2</accession>
<dbReference type="Pfam" id="PF08238">
    <property type="entry name" value="Sel1"/>
    <property type="match status" value="4"/>
</dbReference>
<dbReference type="PROSITE" id="PS50865">
    <property type="entry name" value="ZF_MYND_2"/>
    <property type="match status" value="1"/>
</dbReference>
<dbReference type="InterPro" id="IPR019734">
    <property type="entry name" value="TPR_rpt"/>
</dbReference>
<dbReference type="Gene3D" id="1.25.40.10">
    <property type="entry name" value="Tetratricopeptide repeat domain"/>
    <property type="match status" value="3"/>
</dbReference>
<reference evidence="8 9" key="1">
    <citation type="submission" date="2024-08" db="EMBL/GenBank/DDBJ databases">
        <authorList>
            <person name="Cucini C."/>
            <person name="Frati F."/>
        </authorList>
    </citation>
    <scope>NUCLEOTIDE SEQUENCE [LARGE SCALE GENOMIC DNA]</scope>
</reference>
<dbReference type="InterPro" id="IPR011990">
    <property type="entry name" value="TPR-like_helical_dom_sf"/>
</dbReference>
<dbReference type="PANTHER" id="PTHR11102">
    <property type="entry name" value="SEL-1-LIKE PROTEIN"/>
    <property type="match status" value="1"/>
</dbReference>
<keyword evidence="1" id="KW-0479">Metal-binding</keyword>
<dbReference type="PANTHER" id="PTHR11102:SF160">
    <property type="entry name" value="ERAD-ASSOCIATED E3 UBIQUITIN-PROTEIN LIGASE COMPONENT HRD3"/>
    <property type="match status" value="1"/>
</dbReference>
<keyword evidence="9" id="KW-1185">Reference proteome</keyword>
<name>A0ABP1RCY2_9HEXA</name>
<evidence type="ECO:0000256" key="3">
    <source>
        <dbReference type="ARBA" id="ARBA00022833"/>
    </source>
</evidence>
<evidence type="ECO:0000256" key="6">
    <source>
        <dbReference type="PROSITE-ProRule" id="PRU00339"/>
    </source>
</evidence>
<dbReference type="SUPFAM" id="SSF48452">
    <property type="entry name" value="TPR-like"/>
    <property type="match status" value="2"/>
</dbReference>
<feature type="domain" description="MYND-type" evidence="7">
    <location>
        <begin position="1121"/>
        <end position="1160"/>
    </location>
</feature>
<dbReference type="Pfam" id="PF01753">
    <property type="entry name" value="zf-MYND"/>
    <property type="match status" value="1"/>
</dbReference>
<keyword evidence="2 5" id="KW-0863">Zinc-finger</keyword>
<evidence type="ECO:0000256" key="1">
    <source>
        <dbReference type="ARBA" id="ARBA00022723"/>
    </source>
</evidence>